<proteinExistence type="predicted"/>
<accession>A0A1I6PSA1</accession>
<keyword evidence="3" id="KW-1185">Reference proteome</keyword>
<dbReference type="STRING" id="311180.SAMN04488050_101733"/>
<evidence type="ECO:0000313" key="2">
    <source>
        <dbReference type="EMBL" id="SFS43069.1"/>
    </source>
</evidence>
<feature type="region of interest" description="Disordered" evidence="1">
    <location>
        <begin position="64"/>
        <end position="101"/>
    </location>
</feature>
<reference evidence="3" key="1">
    <citation type="submission" date="2016-10" db="EMBL/GenBank/DDBJ databases">
        <authorList>
            <person name="Varghese N."/>
            <person name="Submissions S."/>
        </authorList>
    </citation>
    <scope>NUCLEOTIDE SEQUENCE [LARGE SCALE GENOMIC DNA]</scope>
    <source>
        <strain evidence="3">DSM 26894</strain>
    </source>
</reference>
<dbReference type="AlphaFoldDB" id="A0A1I6PSA1"/>
<protein>
    <submittedName>
        <fullName evidence="2">Uncharacterized protein</fullName>
    </submittedName>
</protein>
<dbReference type="Proteomes" id="UP000199392">
    <property type="component" value="Unassembled WGS sequence"/>
</dbReference>
<dbReference type="EMBL" id="FOZW01000001">
    <property type="protein sequence ID" value="SFS43069.1"/>
    <property type="molecule type" value="Genomic_DNA"/>
</dbReference>
<name>A0A1I6PSA1_9RHOB</name>
<evidence type="ECO:0000256" key="1">
    <source>
        <dbReference type="SAM" id="MobiDB-lite"/>
    </source>
</evidence>
<evidence type="ECO:0000313" key="3">
    <source>
        <dbReference type="Proteomes" id="UP000199392"/>
    </source>
</evidence>
<organism evidence="2 3">
    <name type="scientific">Alloyangia pacifica</name>
    <dbReference type="NCBI Taxonomy" id="311180"/>
    <lineage>
        <taxon>Bacteria</taxon>
        <taxon>Pseudomonadati</taxon>
        <taxon>Pseudomonadota</taxon>
        <taxon>Alphaproteobacteria</taxon>
        <taxon>Rhodobacterales</taxon>
        <taxon>Roseobacteraceae</taxon>
        <taxon>Alloyangia</taxon>
    </lineage>
</organism>
<sequence>MSIPRDRRENETRRALRRALDDVARELPVEVQGNLRRLSVRVPAGADARDLRAALRRALVGAIGAQGGGAPGHPVATVGDGVGSGATPSLGGASSGKGNTP</sequence>
<gene>
    <name evidence="2" type="ORF">SAMN04488050_101733</name>
</gene>